<evidence type="ECO:0000313" key="2">
    <source>
        <dbReference type="Proteomes" id="UP001447857"/>
    </source>
</evidence>
<proteinExistence type="predicted"/>
<accession>A0ABZ2QA66</accession>
<dbReference type="Proteomes" id="UP001447857">
    <property type="component" value="Chromosome"/>
</dbReference>
<dbReference type="InterPro" id="IPR036388">
    <property type="entry name" value="WH-like_DNA-bd_sf"/>
</dbReference>
<organism evidence="1 2">
    <name type="scientific">Flavobacterium ginsenosidimutans</name>
    <dbReference type="NCBI Taxonomy" id="687844"/>
    <lineage>
        <taxon>Bacteria</taxon>
        <taxon>Pseudomonadati</taxon>
        <taxon>Bacteroidota</taxon>
        <taxon>Flavobacteriia</taxon>
        <taxon>Flavobacteriales</taxon>
        <taxon>Flavobacteriaceae</taxon>
        <taxon>Flavobacterium</taxon>
    </lineage>
</organism>
<gene>
    <name evidence="1" type="ORF">V6624_00745</name>
</gene>
<evidence type="ECO:0000313" key="1">
    <source>
        <dbReference type="EMBL" id="WXK50165.1"/>
    </source>
</evidence>
<dbReference type="EMBL" id="CP147988">
    <property type="protein sequence ID" value="WXK50165.1"/>
    <property type="molecule type" value="Genomic_DNA"/>
</dbReference>
<protein>
    <recommendedName>
        <fullName evidence="3">Bacteriophage lambda Replication protein O N-terminal domain-containing protein</fullName>
    </recommendedName>
</protein>
<sequence>MKENQEQNFVQVNYNLLATQKLNSTQKLFISYILGWQRTGKICFETNRTLASKFGMKYGGIRSVLKGLNRFDFFKSVSKDYDEKNSTSGHEITVNVAKLENFLDEEKPITKSNLTEAQFDNESNANSLEDEKEILPTYHINDIVDLNEILSIFNFNDKDSNEIRQHFQTPQITFDAFADYYVSLITDSQMQDYKGIIITKEQDAKFMEMCAKK</sequence>
<keyword evidence="2" id="KW-1185">Reference proteome</keyword>
<dbReference type="RefSeq" id="WP_338840562.1">
    <property type="nucleotide sequence ID" value="NZ_CP147988.1"/>
</dbReference>
<reference evidence="1 2" key="1">
    <citation type="submission" date="2024-02" db="EMBL/GenBank/DDBJ databases">
        <title>complete genome of Flavobacterium ginsenosidimutans Str. YTB16.</title>
        <authorList>
            <person name="Wang Q."/>
        </authorList>
    </citation>
    <scope>NUCLEOTIDE SEQUENCE [LARGE SCALE GENOMIC DNA]</scope>
    <source>
        <strain evidence="1 2">YTB16</strain>
    </source>
</reference>
<evidence type="ECO:0008006" key="3">
    <source>
        <dbReference type="Google" id="ProtNLM"/>
    </source>
</evidence>
<name>A0ABZ2QA66_9FLAO</name>
<dbReference type="Gene3D" id="1.10.10.10">
    <property type="entry name" value="Winged helix-like DNA-binding domain superfamily/Winged helix DNA-binding domain"/>
    <property type="match status" value="1"/>
</dbReference>